<dbReference type="FunFam" id="1.10.238.10:FF:000178">
    <property type="entry name" value="Calmodulin-2 A"/>
    <property type="match status" value="1"/>
</dbReference>
<evidence type="ECO:0000256" key="1">
    <source>
        <dbReference type="ARBA" id="ARBA00022737"/>
    </source>
</evidence>
<sequence>RAQEEAAAGTEAELKIRSAFEVFDHDSNNTVDVRETGAIISSLGCFPTQADLHAFIAELEEDQSGHVHLDKFLPVMTKRLHIYYFFSFAPASLKSLNLGLQVLDKEKKGHLEPDELTKYMTQEGEPFTQEEMEEMLTALVDPKKNCVHYKELIKN</sequence>
<dbReference type="Gene3D" id="1.10.238.10">
    <property type="entry name" value="EF-hand"/>
    <property type="match status" value="2"/>
</dbReference>
<reference evidence="3" key="1">
    <citation type="submission" date="2025-08" db="UniProtKB">
        <authorList>
            <consortium name="Ensembl"/>
        </authorList>
    </citation>
    <scope>IDENTIFICATION</scope>
</reference>
<organism evidence="3 4">
    <name type="scientific">Kryptolebias marmoratus</name>
    <name type="common">Mangrove killifish</name>
    <name type="synonym">Rivulus marmoratus</name>
    <dbReference type="NCBI Taxonomy" id="37003"/>
    <lineage>
        <taxon>Eukaryota</taxon>
        <taxon>Metazoa</taxon>
        <taxon>Chordata</taxon>
        <taxon>Craniata</taxon>
        <taxon>Vertebrata</taxon>
        <taxon>Euteleostomi</taxon>
        <taxon>Actinopterygii</taxon>
        <taxon>Neopterygii</taxon>
        <taxon>Teleostei</taxon>
        <taxon>Neoteleostei</taxon>
        <taxon>Acanthomorphata</taxon>
        <taxon>Ovalentaria</taxon>
        <taxon>Atherinomorphae</taxon>
        <taxon>Cyprinodontiformes</taxon>
        <taxon>Rivulidae</taxon>
        <taxon>Kryptolebias</taxon>
    </lineage>
</organism>
<keyword evidence="4" id="KW-1185">Reference proteome</keyword>
<evidence type="ECO:0000313" key="3">
    <source>
        <dbReference type="Ensembl" id="ENSKMAP00000026951.1"/>
    </source>
</evidence>
<dbReference type="Ensembl" id="ENSKMAT00000027290.1">
    <property type="protein sequence ID" value="ENSKMAP00000026951.1"/>
    <property type="gene ID" value="ENSKMAG00000019990.1"/>
</dbReference>
<evidence type="ECO:0000259" key="2">
    <source>
        <dbReference type="PROSITE" id="PS50222"/>
    </source>
</evidence>
<dbReference type="CDD" id="cd00051">
    <property type="entry name" value="EFh"/>
    <property type="match status" value="1"/>
</dbReference>
<dbReference type="PANTHER" id="PTHR46763:SF1">
    <property type="entry name" value="DYNEIN REGULATORY COMPLEX PROTEIN 8"/>
    <property type="match status" value="1"/>
</dbReference>
<dbReference type="InterPro" id="IPR002048">
    <property type="entry name" value="EF_hand_dom"/>
</dbReference>
<dbReference type="GO" id="GO:0043226">
    <property type="term" value="C:organelle"/>
    <property type="evidence" value="ECO:0007669"/>
    <property type="project" value="UniProtKB-ARBA"/>
</dbReference>
<dbReference type="InterPro" id="IPR011992">
    <property type="entry name" value="EF-hand-dom_pair"/>
</dbReference>
<dbReference type="GO" id="GO:0005509">
    <property type="term" value="F:calcium ion binding"/>
    <property type="evidence" value="ECO:0007669"/>
    <property type="project" value="InterPro"/>
</dbReference>
<dbReference type="STRING" id="37003.ENSKMAP00000026951"/>
<feature type="domain" description="EF-hand" evidence="2">
    <location>
        <begin position="91"/>
        <end position="126"/>
    </location>
</feature>
<keyword evidence="1" id="KW-0677">Repeat</keyword>
<proteinExistence type="predicted"/>
<accession>A0A3Q3BCG5</accession>
<reference evidence="3" key="2">
    <citation type="submission" date="2025-09" db="UniProtKB">
        <authorList>
            <consortium name="Ensembl"/>
        </authorList>
    </citation>
    <scope>IDENTIFICATION</scope>
</reference>
<dbReference type="PROSITE" id="PS50222">
    <property type="entry name" value="EF_HAND_2"/>
    <property type="match status" value="2"/>
</dbReference>
<evidence type="ECO:0000313" key="4">
    <source>
        <dbReference type="Proteomes" id="UP000264800"/>
    </source>
</evidence>
<dbReference type="SUPFAM" id="SSF47473">
    <property type="entry name" value="EF-hand"/>
    <property type="match status" value="1"/>
</dbReference>
<name>A0A3Q3BCG5_KRYMA</name>
<dbReference type="Proteomes" id="UP000264800">
    <property type="component" value="Unplaced"/>
</dbReference>
<dbReference type="OMA" id="AFCVFDT"/>
<dbReference type="AlphaFoldDB" id="A0A3Q3BCG5"/>
<dbReference type="GeneTree" id="ENSGT00940000160590"/>
<feature type="domain" description="EF-hand" evidence="2">
    <location>
        <begin position="11"/>
        <end position="46"/>
    </location>
</feature>
<dbReference type="PANTHER" id="PTHR46763">
    <property type="entry name" value="DYNEIN REGULATORY COMPLEX PROTEIN 8"/>
    <property type="match status" value="1"/>
</dbReference>
<protein>
    <submittedName>
        <fullName evidence="3">EF-hand calcium binding domain 2</fullName>
    </submittedName>
</protein>